<comment type="caution">
    <text evidence="4">Lacks conserved residue(s) required for the propagation of feature annotation.</text>
</comment>
<keyword evidence="2" id="KW-0677">Repeat</keyword>
<accession>A0A238C2X1</accession>
<keyword evidence="7" id="KW-0449">Lipoprotein</keyword>
<keyword evidence="8" id="KW-1185">Reference proteome</keyword>
<dbReference type="InterPro" id="IPR002181">
    <property type="entry name" value="Fibrinogen_a/b/g_C_dom"/>
</dbReference>
<evidence type="ECO:0000256" key="2">
    <source>
        <dbReference type="ARBA" id="ARBA00022737"/>
    </source>
</evidence>
<dbReference type="EMBL" id="KZ269979">
    <property type="protein sequence ID" value="OZC11822.1"/>
    <property type="molecule type" value="Genomic_DNA"/>
</dbReference>
<dbReference type="PROSITE" id="PS51406">
    <property type="entry name" value="FIBRINOGEN_C_2"/>
    <property type="match status" value="1"/>
</dbReference>
<reference evidence="7 8" key="1">
    <citation type="submission" date="2015-12" db="EMBL/GenBank/DDBJ databases">
        <title>Draft genome of the nematode, Onchocerca flexuosa.</title>
        <authorList>
            <person name="Mitreva M."/>
        </authorList>
    </citation>
    <scope>NUCLEOTIDE SEQUENCE [LARGE SCALE GENOMIC DNA]</scope>
    <source>
        <strain evidence="7">Red Deer</strain>
    </source>
</reference>
<dbReference type="SUPFAM" id="SSF56496">
    <property type="entry name" value="Fibrinogen C-terminal domain-like"/>
    <property type="match status" value="1"/>
</dbReference>
<keyword evidence="1" id="KW-0880">Kelch repeat</keyword>
<proteinExistence type="predicted"/>
<dbReference type="Pfam" id="PF00057">
    <property type="entry name" value="Ldl_recept_a"/>
    <property type="match status" value="1"/>
</dbReference>
<dbReference type="Proteomes" id="UP000242913">
    <property type="component" value="Unassembled WGS sequence"/>
</dbReference>
<dbReference type="Pfam" id="PF00147">
    <property type="entry name" value="Fibrinogen_C"/>
    <property type="match status" value="1"/>
</dbReference>
<feature type="domain" description="Fibrinogen C-terminal" evidence="6">
    <location>
        <begin position="261"/>
        <end position="440"/>
    </location>
</feature>
<evidence type="ECO:0000313" key="7">
    <source>
        <dbReference type="EMBL" id="OZC11822.1"/>
    </source>
</evidence>
<protein>
    <submittedName>
        <fullName evidence="7">Low-density lipoprotein receptor domain class A</fullName>
    </submittedName>
</protein>
<organism evidence="7 8">
    <name type="scientific">Onchocerca flexuosa</name>
    <dbReference type="NCBI Taxonomy" id="387005"/>
    <lineage>
        <taxon>Eukaryota</taxon>
        <taxon>Metazoa</taxon>
        <taxon>Ecdysozoa</taxon>
        <taxon>Nematoda</taxon>
        <taxon>Chromadorea</taxon>
        <taxon>Rhabditida</taxon>
        <taxon>Spirurina</taxon>
        <taxon>Spiruromorpha</taxon>
        <taxon>Filarioidea</taxon>
        <taxon>Onchocercidae</taxon>
        <taxon>Onchocerca</taxon>
    </lineage>
</organism>
<dbReference type="PROSITE" id="PS50068">
    <property type="entry name" value="LDLRA_2"/>
    <property type="match status" value="2"/>
</dbReference>
<dbReference type="Gene3D" id="3.90.215.10">
    <property type="entry name" value="Gamma Fibrinogen, chain A, domain 1"/>
    <property type="match status" value="1"/>
</dbReference>
<dbReference type="SUPFAM" id="SSF117281">
    <property type="entry name" value="Kelch motif"/>
    <property type="match status" value="1"/>
</dbReference>
<dbReference type="Gene3D" id="4.10.400.10">
    <property type="entry name" value="Low-density Lipoprotein Receptor"/>
    <property type="match status" value="2"/>
</dbReference>
<dbReference type="SMART" id="SM00186">
    <property type="entry name" value="FBG"/>
    <property type="match status" value="1"/>
</dbReference>
<dbReference type="InterPro" id="IPR036055">
    <property type="entry name" value="LDL_receptor-like_sf"/>
</dbReference>
<dbReference type="InterPro" id="IPR014716">
    <property type="entry name" value="Fibrinogen_a/b/g_C_1"/>
</dbReference>
<dbReference type="SUPFAM" id="SSF57424">
    <property type="entry name" value="LDL receptor-like module"/>
    <property type="match status" value="2"/>
</dbReference>
<sequence>MRADVTHLTPLFFLIFHCFHAHILLPTEYPGHIGGRCLASFDCDPSGPKVCVTLAAVRDCFADCPNAADEECPVNKVLCDSRMRRGCGKCVRMEERDMQCSDRRCLFFIAGRNICSELEHFKCTSTDNCVLPHWIGDGIDDCADGSDEDLCALQLPGCNQTKISSIIASPFDVDAPVKNLIEGCREGEFQCITSHECISIVDVLDGIEQCNDGSDERYCKDTGNEMCQKPKQCSFNPAICMFTCDCPLGYSRTSSGLCIPSLAPAFSSDCADLQRRYHSVESGLFKLNDWSCSKPELCPFIAHCEMNLFGGGWTIIMQRFNTSLNFDKDLLEYENGFSLDDSNFWIGLERMYRLTNRPQRTNELILRLLTASNGQIITVRYSHFIVYEKSLGYRLNIGSITYGNGMDTTNELAQSQLCPFITSSEKECVGGGGWWRKGCQQKGVLTATNKAQGTYPGLNWNGKRLSAVQMLIRPRGYRNQDSMCDKDGFVRDWSSFCIIITMFGGPPEGAEVSWSNHRLPYQIVDDDSKEVSPVVGHVMIRYNKALIVWGGYYRAEDNDFRYRSSSFLYILPAGLLTGCNDVKWILYHVPHGDVPPSTSGACAILCDCSVFIFGGYVRRSAPNNILEGYSSAMYVLDLVQERWSLIVTDDDSLIPTPRDKMAGWCYRKKCYYFGGYGPRPFDMPNSALYLRDVGEFVSDDNSPFYWNNQLLIFDPNSGKQLNWTLAKVGGAIPSARAASACTFLEQFDNILLFGGRNKNQRLNDLYLLDLSSLIWTQIEVTGINEPEGRTWCSLNTVFPNQALLYGGYSNEARALSDFWRIEIKKDNGEHYLGTWTAVDTKYEVNSCRLWHTGAVIEGQLFVCGGADALLEEHIKISGVMKKRIEPLPLLAICLGVLYPLVKEVSVLPASLQLRFAWARYILSRGYQALHMDTEYFKRYKLLKILEMC</sequence>
<evidence type="ECO:0000256" key="1">
    <source>
        <dbReference type="ARBA" id="ARBA00022441"/>
    </source>
</evidence>
<evidence type="ECO:0000313" key="8">
    <source>
        <dbReference type="Proteomes" id="UP000242913"/>
    </source>
</evidence>
<evidence type="ECO:0000259" key="6">
    <source>
        <dbReference type="PROSITE" id="PS51406"/>
    </source>
</evidence>
<dbReference type="InterPro" id="IPR036056">
    <property type="entry name" value="Fibrinogen-like_C"/>
</dbReference>
<keyword evidence="7" id="KW-0675">Receptor</keyword>
<dbReference type="InterPro" id="IPR002172">
    <property type="entry name" value="LDrepeatLR_classA_rpt"/>
</dbReference>
<dbReference type="Pfam" id="PF24681">
    <property type="entry name" value="Kelch_KLHDC2_KLHL20_DRC7"/>
    <property type="match status" value="2"/>
</dbReference>
<dbReference type="Gene3D" id="2.120.10.80">
    <property type="entry name" value="Kelch-type beta propeller"/>
    <property type="match status" value="2"/>
</dbReference>
<dbReference type="SMART" id="SM00192">
    <property type="entry name" value="LDLa"/>
    <property type="match status" value="3"/>
</dbReference>
<dbReference type="InterPro" id="IPR015915">
    <property type="entry name" value="Kelch-typ_b-propeller"/>
</dbReference>
<keyword evidence="3" id="KW-1015">Disulfide bond</keyword>
<evidence type="ECO:0000256" key="4">
    <source>
        <dbReference type="PROSITE-ProRule" id="PRU00124"/>
    </source>
</evidence>
<dbReference type="OrthoDB" id="432528at2759"/>
<feature type="signal peptide" evidence="5">
    <location>
        <begin position="1"/>
        <end position="21"/>
    </location>
</feature>
<gene>
    <name evidence="7" type="ORF">X798_01003</name>
</gene>
<dbReference type="PRINTS" id="PR00261">
    <property type="entry name" value="LDLRECEPTOR"/>
</dbReference>
<dbReference type="PANTHER" id="PTHR46228">
    <property type="entry name" value="KELCH DOMAIN-CONTAINING PROTEIN"/>
    <property type="match status" value="1"/>
</dbReference>
<dbReference type="CDD" id="cd00112">
    <property type="entry name" value="LDLa"/>
    <property type="match status" value="2"/>
</dbReference>
<dbReference type="AlphaFoldDB" id="A0A238C2X1"/>
<keyword evidence="5" id="KW-0732">Signal</keyword>
<evidence type="ECO:0000256" key="3">
    <source>
        <dbReference type="ARBA" id="ARBA00023157"/>
    </source>
</evidence>
<name>A0A238C2X1_9BILA</name>
<feature type="chain" id="PRO_5012218268" evidence="5">
    <location>
        <begin position="22"/>
        <end position="948"/>
    </location>
</feature>
<evidence type="ECO:0000256" key="5">
    <source>
        <dbReference type="SAM" id="SignalP"/>
    </source>
</evidence>
<dbReference type="PANTHER" id="PTHR46228:SF2">
    <property type="entry name" value="KELCH REPEAT PROTEIN (AFU_ORTHOLOGUE AFUA_4G14350)"/>
    <property type="match status" value="1"/>
</dbReference>